<evidence type="ECO:0000313" key="4">
    <source>
        <dbReference type="Proteomes" id="UP000228948"/>
    </source>
</evidence>
<dbReference type="EMBL" id="CP024899">
    <property type="protein sequence ID" value="ATX66751.1"/>
    <property type="molecule type" value="Genomic_DNA"/>
</dbReference>
<feature type="signal peptide" evidence="2">
    <location>
        <begin position="1"/>
        <end position="20"/>
    </location>
</feature>
<feature type="coiled-coil region" evidence="1">
    <location>
        <begin position="143"/>
        <end position="170"/>
    </location>
</feature>
<name>A0A2K8KBD5_9RHOB</name>
<dbReference type="InterPro" id="IPR021242">
    <property type="entry name" value="DUF2799"/>
</dbReference>
<sequence length="192" mass="21303">MLRFAALILMLATLSGCASISREDCLEGDWAAVGERDGAAGRESEAQFARHVTACAKVDVTPERSLWDQGYARGLVTYCTPQSGLREGEAGRRYRDVCPAASEARFLQGYELGLSAHRQRARIVEIGREIAQLQGRGSILPRGDLSESEARAAQRERQAAQREIMLLRLDQSMARAQLLRIEREIRAFRAAL</sequence>
<evidence type="ECO:0000313" key="3">
    <source>
        <dbReference type="EMBL" id="ATX66751.1"/>
    </source>
</evidence>
<dbReference type="PROSITE" id="PS51257">
    <property type="entry name" value="PROKAR_LIPOPROTEIN"/>
    <property type="match status" value="1"/>
</dbReference>
<proteinExistence type="predicted"/>
<dbReference type="STRING" id="441209.GCA_001870665_02530"/>
<dbReference type="KEGG" id="rbg:BG454_13740"/>
<protein>
    <submittedName>
        <fullName evidence="3">DUF2799 domain-containing protein</fullName>
    </submittedName>
</protein>
<evidence type="ECO:0000256" key="1">
    <source>
        <dbReference type="SAM" id="Coils"/>
    </source>
</evidence>
<organism evidence="3 4">
    <name type="scientific">Roseinatronobacter bogoriensis subsp. barguzinensis</name>
    <dbReference type="NCBI Taxonomy" id="441209"/>
    <lineage>
        <taxon>Bacteria</taxon>
        <taxon>Pseudomonadati</taxon>
        <taxon>Pseudomonadota</taxon>
        <taxon>Alphaproteobacteria</taxon>
        <taxon>Rhodobacterales</taxon>
        <taxon>Paracoccaceae</taxon>
        <taxon>Roseinatronobacter</taxon>
    </lineage>
</organism>
<dbReference type="RefSeq" id="WP_071481231.1">
    <property type="nucleotide sequence ID" value="NZ_CP024899.1"/>
</dbReference>
<evidence type="ECO:0000256" key="2">
    <source>
        <dbReference type="SAM" id="SignalP"/>
    </source>
</evidence>
<feature type="chain" id="PRO_5014933741" evidence="2">
    <location>
        <begin position="21"/>
        <end position="192"/>
    </location>
</feature>
<dbReference type="Pfam" id="PF10973">
    <property type="entry name" value="DUF2799"/>
    <property type="match status" value="1"/>
</dbReference>
<dbReference type="OrthoDB" id="5917215at2"/>
<accession>A0A2K8KBD5</accession>
<keyword evidence="2" id="KW-0732">Signal</keyword>
<dbReference type="AlphaFoldDB" id="A0A2K8KBD5"/>
<keyword evidence="1" id="KW-0175">Coiled coil</keyword>
<dbReference type="Proteomes" id="UP000228948">
    <property type="component" value="Chromosome"/>
</dbReference>
<keyword evidence="4" id="KW-1185">Reference proteome</keyword>
<gene>
    <name evidence="3" type="ORF">BG454_13740</name>
</gene>
<reference evidence="3 4" key="1">
    <citation type="submission" date="2017-11" db="EMBL/GenBank/DDBJ databases">
        <title>Revised Sequence and Annotation of the Rhodobaca barguzinensis strain alga05 Genome.</title>
        <authorList>
            <person name="Kopejtka K."/>
            <person name="Tomasch J.M."/>
            <person name="Bunk B."/>
            <person name="Koblizek M."/>
        </authorList>
    </citation>
    <scope>NUCLEOTIDE SEQUENCE [LARGE SCALE GENOMIC DNA]</scope>
    <source>
        <strain evidence="4">alga05</strain>
    </source>
</reference>